<name>A0ABS0AWE8_9GAMM</name>
<dbReference type="PROSITE" id="PS51352">
    <property type="entry name" value="THIOREDOXIN_2"/>
    <property type="match status" value="1"/>
</dbReference>
<sequence length="275" mass="29528">MTAFNLGPLALPLAMLPWLAGVLVAWGTAAWRRRGERPDAEPVLSWMLFSALIGARLAFVIRYADQYGGPLAMLDPRDGGFWWPGAVAGALIGLALARWRGHGKAFAETGRALLGGGLAALFAVLVLAPLRPTAAPAPDVTLYDLGGDPVPLREAAGGRVTLINLWASWCPPCRREMPVLEQGQQDYPAVRFLYANQGEGADAVRRYLSGEGLRLERVLLDPHRDLGRALGGGLPTTLLLDADGRLVNSHLGALSAASLRHFLRPHLISEPSEKE</sequence>
<accession>A0ABS0AWE8</accession>
<dbReference type="RefSeq" id="WP_194866410.1">
    <property type="nucleotide sequence ID" value="NZ_ARXX01000112.1"/>
</dbReference>
<feature type="transmembrane region" description="Helical" evidence="5">
    <location>
        <begin position="43"/>
        <end position="61"/>
    </location>
</feature>
<evidence type="ECO:0000256" key="1">
    <source>
        <dbReference type="ARBA" id="ARBA00004196"/>
    </source>
</evidence>
<dbReference type="PANTHER" id="PTHR42852">
    <property type="entry name" value="THIOL:DISULFIDE INTERCHANGE PROTEIN DSBE"/>
    <property type="match status" value="1"/>
</dbReference>
<gene>
    <name evidence="7" type="ORF">Y5W_03763</name>
</gene>
<feature type="transmembrane region" description="Helical" evidence="5">
    <location>
        <begin position="111"/>
        <end position="130"/>
    </location>
</feature>
<dbReference type="InterPro" id="IPR017937">
    <property type="entry name" value="Thioredoxin_CS"/>
</dbReference>
<dbReference type="Pfam" id="PF01790">
    <property type="entry name" value="LGT"/>
    <property type="match status" value="1"/>
</dbReference>
<proteinExistence type="predicted"/>
<dbReference type="InterPro" id="IPR013740">
    <property type="entry name" value="Redoxin"/>
</dbReference>
<evidence type="ECO:0000256" key="5">
    <source>
        <dbReference type="SAM" id="Phobius"/>
    </source>
</evidence>
<dbReference type="Pfam" id="PF08534">
    <property type="entry name" value="Redoxin"/>
    <property type="match status" value="1"/>
</dbReference>
<dbReference type="Proteomes" id="UP000662703">
    <property type="component" value="Unassembled WGS sequence"/>
</dbReference>
<dbReference type="SUPFAM" id="SSF52833">
    <property type="entry name" value="Thioredoxin-like"/>
    <property type="match status" value="1"/>
</dbReference>
<evidence type="ECO:0000313" key="7">
    <source>
        <dbReference type="EMBL" id="MBF5058469.1"/>
    </source>
</evidence>
<dbReference type="PROSITE" id="PS00194">
    <property type="entry name" value="THIOREDOXIN_1"/>
    <property type="match status" value="1"/>
</dbReference>
<dbReference type="EMBL" id="ARXX01000112">
    <property type="protein sequence ID" value="MBF5058469.1"/>
    <property type="molecule type" value="Genomic_DNA"/>
</dbReference>
<comment type="caution">
    <text evidence="7">The sequence shown here is derived from an EMBL/GenBank/DDBJ whole genome shotgun (WGS) entry which is preliminary data.</text>
</comment>
<keyword evidence="3" id="KW-1015">Disulfide bond</keyword>
<dbReference type="CDD" id="cd02966">
    <property type="entry name" value="TlpA_like_family"/>
    <property type="match status" value="1"/>
</dbReference>
<evidence type="ECO:0000256" key="2">
    <source>
        <dbReference type="ARBA" id="ARBA00022748"/>
    </source>
</evidence>
<protein>
    <recommendedName>
        <fullName evidence="6">Thioredoxin domain-containing protein</fullName>
    </recommendedName>
</protein>
<evidence type="ECO:0000313" key="8">
    <source>
        <dbReference type="Proteomes" id="UP000662703"/>
    </source>
</evidence>
<dbReference type="Gene3D" id="3.40.30.10">
    <property type="entry name" value="Glutaredoxin"/>
    <property type="match status" value="1"/>
</dbReference>
<evidence type="ECO:0000259" key="6">
    <source>
        <dbReference type="PROSITE" id="PS51352"/>
    </source>
</evidence>
<dbReference type="InterPro" id="IPR036249">
    <property type="entry name" value="Thioredoxin-like_sf"/>
</dbReference>
<keyword evidence="2" id="KW-0201">Cytochrome c-type biogenesis</keyword>
<reference evidence="7 8" key="1">
    <citation type="submission" date="2012-09" db="EMBL/GenBank/DDBJ databases">
        <title>Genome Sequence of alkane-degrading Bacterium Alcanivorax sp. 521-1.</title>
        <authorList>
            <person name="Lai Q."/>
            <person name="Shao Z."/>
        </authorList>
    </citation>
    <scope>NUCLEOTIDE SEQUENCE [LARGE SCALE GENOMIC DNA]</scope>
    <source>
        <strain evidence="7 8">521-1</strain>
    </source>
</reference>
<dbReference type="InterPro" id="IPR001640">
    <property type="entry name" value="Lgt"/>
</dbReference>
<keyword evidence="5" id="KW-0812">Transmembrane</keyword>
<evidence type="ECO:0000256" key="4">
    <source>
        <dbReference type="ARBA" id="ARBA00023284"/>
    </source>
</evidence>
<keyword evidence="5" id="KW-0472">Membrane</keyword>
<comment type="subcellular location">
    <subcellularLocation>
        <location evidence="1">Cell envelope</location>
    </subcellularLocation>
</comment>
<keyword evidence="8" id="KW-1185">Reference proteome</keyword>
<feature type="transmembrane region" description="Helical" evidence="5">
    <location>
        <begin position="81"/>
        <end position="99"/>
    </location>
</feature>
<organism evidence="7 8">
    <name type="scientific">Alloalcanivorax profundimaris</name>
    <dbReference type="NCBI Taxonomy" id="2735259"/>
    <lineage>
        <taxon>Bacteria</taxon>
        <taxon>Pseudomonadati</taxon>
        <taxon>Pseudomonadota</taxon>
        <taxon>Gammaproteobacteria</taxon>
        <taxon>Oceanospirillales</taxon>
        <taxon>Alcanivoracaceae</taxon>
        <taxon>Alloalcanivorax</taxon>
    </lineage>
</organism>
<dbReference type="InterPro" id="IPR050553">
    <property type="entry name" value="Thioredoxin_ResA/DsbE_sf"/>
</dbReference>
<evidence type="ECO:0000256" key="3">
    <source>
        <dbReference type="ARBA" id="ARBA00023157"/>
    </source>
</evidence>
<feature type="transmembrane region" description="Helical" evidence="5">
    <location>
        <begin position="6"/>
        <end position="31"/>
    </location>
</feature>
<keyword evidence="5" id="KW-1133">Transmembrane helix</keyword>
<dbReference type="InterPro" id="IPR013766">
    <property type="entry name" value="Thioredoxin_domain"/>
</dbReference>
<feature type="domain" description="Thioredoxin" evidence="6">
    <location>
        <begin position="131"/>
        <end position="268"/>
    </location>
</feature>
<keyword evidence="4" id="KW-0676">Redox-active center</keyword>
<dbReference type="PANTHER" id="PTHR42852:SF6">
    <property type="entry name" value="THIOL:DISULFIDE INTERCHANGE PROTEIN DSBE"/>
    <property type="match status" value="1"/>
</dbReference>